<evidence type="ECO:0000313" key="3">
    <source>
        <dbReference type="EMBL" id="OKH50900.1"/>
    </source>
</evidence>
<evidence type="ECO:0000313" key="4">
    <source>
        <dbReference type="Proteomes" id="UP000185557"/>
    </source>
</evidence>
<protein>
    <recommendedName>
        <fullName evidence="2">DUF4168 domain-containing protein</fullName>
    </recommendedName>
</protein>
<proteinExistence type="predicted"/>
<gene>
    <name evidence="3" type="ORF">NIES30_02110</name>
</gene>
<evidence type="ECO:0000259" key="2">
    <source>
        <dbReference type="Pfam" id="PF13767"/>
    </source>
</evidence>
<dbReference type="Pfam" id="PF13767">
    <property type="entry name" value="DUF4168"/>
    <property type="match status" value="2"/>
</dbReference>
<organism evidence="3 4">
    <name type="scientific">Phormidium tenue NIES-30</name>
    <dbReference type="NCBI Taxonomy" id="549789"/>
    <lineage>
        <taxon>Bacteria</taxon>
        <taxon>Bacillati</taxon>
        <taxon>Cyanobacteriota</taxon>
        <taxon>Cyanophyceae</taxon>
        <taxon>Oscillatoriophycideae</taxon>
        <taxon>Oscillatoriales</taxon>
        <taxon>Oscillatoriaceae</taxon>
        <taxon>Phormidium</taxon>
    </lineage>
</organism>
<dbReference type="AlphaFoldDB" id="A0A1U7JB24"/>
<dbReference type="EMBL" id="MRCG01000001">
    <property type="protein sequence ID" value="OKH50900.1"/>
    <property type="molecule type" value="Genomic_DNA"/>
</dbReference>
<feature type="signal peptide" evidence="1">
    <location>
        <begin position="1"/>
        <end position="25"/>
    </location>
</feature>
<sequence>MKPSTLFKGLLAATLLLGVPAAAVAQEQEAPAPAPAQAAPAEVSETQIDQFVDAYEAIQTIQQAVQADLVAAVEAQGLTVDDYNAIAASQQSPEAAAEVPPEQAEQFAAAAEQVATLREGARTEMQAAIEAESLSIEEFELIMAQAQQDPTLQQAIVERLAE</sequence>
<dbReference type="RefSeq" id="WP_073606713.1">
    <property type="nucleotide sequence ID" value="NZ_MRCG01000001.1"/>
</dbReference>
<evidence type="ECO:0000256" key="1">
    <source>
        <dbReference type="SAM" id="SignalP"/>
    </source>
</evidence>
<comment type="caution">
    <text evidence="3">The sequence shown here is derived from an EMBL/GenBank/DDBJ whole genome shotgun (WGS) entry which is preliminary data.</text>
</comment>
<dbReference type="InterPro" id="IPR025433">
    <property type="entry name" value="DUF4168"/>
</dbReference>
<keyword evidence="4" id="KW-1185">Reference proteome</keyword>
<accession>A0A1U7JB24</accession>
<keyword evidence="1" id="KW-0732">Signal</keyword>
<feature type="chain" id="PRO_5012821065" description="DUF4168 domain-containing protein" evidence="1">
    <location>
        <begin position="26"/>
        <end position="162"/>
    </location>
</feature>
<name>A0A1U7JB24_9CYAN</name>
<dbReference type="STRING" id="549789.NIES30_02110"/>
<dbReference type="Proteomes" id="UP000185557">
    <property type="component" value="Unassembled WGS sequence"/>
</dbReference>
<feature type="domain" description="DUF4168" evidence="2">
    <location>
        <begin position="36"/>
        <end position="92"/>
    </location>
</feature>
<feature type="domain" description="DUF4168" evidence="2">
    <location>
        <begin position="98"/>
        <end position="156"/>
    </location>
</feature>
<reference evidence="3 4" key="1">
    <citation type="submission" date="2016-11" db="EMBL/GenBank/DDBJ databases">
        <title>Draft Genome Sequences of Nine Cyanobacterial Strains from Diverse Habitats.</title>
        <authorList>
            <person name="Zhu T."/>
            <person name="Hou S."/>
            <person name="Lu X."/>
            <person name="Hess W.R."/>
        </authorList>
    </citation>
    <scope>NUCLEOTIDE SEQUENCE [LARGE SCALE GENOMIC DNA]</scope>
    <source>
        <strain evidence="3 4">NIES-30</strain>
    </source>
</reference>